<reference evidence="10 11" key="1">
    <citation type="submission" date="2017-11" db="EMBL/GenBank/DDBJ databases">
        <title>Evolution of Phototrophy in the Chloroflexi Phylum Driven by Horizontal Gene Transfer.</title>
        <authorList>
            <person name="Ward L.M."/>
            <person name="Hemp J."/>
            <person name="Shih P.M."/>
            <person name="Mcglynn S.E."/>
            <person name="Fischer W."/>
        </authorList>
    </citation>
    <scope>NUCLEOTIDE SEQUENCE [LARGE SCALE GENOMIC DNA]</scope>
    <source>
        <strain evidence="10">JP3_7</strain>
    </source>
</reference>
<dbReference type="NCBIfam" id="TIGR00234">
    <property type="entry name" value="tyrS"/>
    <property type="match status" value="1"/>
</dbReference>
<evidence type="ECO:0000256" key="6">
    <source>
        <dbReference type="ARBA" id="ARBA00023146"/>
    </source>
</evidence>
<dbReference type="PANTHER" id="PTHR11766">
    <property type="entry name" value="TYROSYL-TRNA SYNTHETASE"/>
    <property type="match status" value="1"/>
</dbReference>
<dbReference type="GO" id="GO:0004831">
    <property type="term" value="F:tyrosine-tRNA ligase activity"/>
    <property type="evidence" value="ECO:0007669"/>
    <property type="project" value="UniProtKB-UniRule"/>
</dbReference>
<evidence type="ECO:0000313" key="10">
    <source>
        <dbReference type="EMBL" id="PJF45705.1"/>
    </source>
</evidence>
<evidence type="ECO:0000313" key="11">
    <source>
        <dbReference type="Proteomes" id="UP000230790"/>
    </source>
</evidence>
<keyword evidence="3 9" id="KW-0547">Nucleotide-binding</keyword>
<evidence type="ECO:0000256" key="1">
    <source>
        <dbReference type="ARBA" id="ARBA00013160"/>
    </source>
</evidence>
<dbReference type="Pfam" id="PF00579">
    <property type="entry name" value="tRNA-synt_1b"/>
    <property type="match status" value="1"/>
</dbReference>
<dbReference type="AlphaFoldDB" id="A0A2M8Q7E5"/>
<keyword evidence="4 9" id="KW-0067">ATP-binding</keyword>
<dbReference type="EC" id="6.1.1.1" evidence="1 8"/>
<dbReference type="Gene3D" id="3.40.50.620">
    <property type="entry name" value="HUPs"/>
    <property type="match status" value="1"/>
</dbReference>
<dbReference type="GO" id="GO:0006437">
    <property type="term" value="P:tyrosyl-tRNA aminoacylation"/>
    <property type="evidence" value="ECO:0007669"/>
    <property type="project" value="UniProtKB-UniRule"/>
</dbReference>
<dbReference type="GO" id="GO:0005829">
    <property type="term" value="C:cytosol"/>
    <property type="evidence" value="ECO:0007669"/>
    <property type="project" value="TreeGrafter"/>
</dbReference>
<feature type="non-terminal residue" evidence="10">
    <location>
        <position position="1"/>
    </location>
</feature>
<proteinExistence type="inferred from homology"/>
<evidence type="ECO:0000256" key="3">
    <source>
        <dbReference type="ARBA" id="ARBA00022741"/>
    </source>
</evidence>
<feature type="non-terminal residue" evidence="10">
    <location>
        <position position="150"/>
    </location>
</feature>
<name>A0A2M8Q7E5_9CHLR</name>
<keyword evidence="2 9" id="KW-0436">Ligase</keyword>
<evidence type="ECO:0000256" key="2">
    <source>
        <dbReference type="ARBA" id="ARBA00022598"/>
    </source>
</evidence>
<dbReference type="GO" id="GO:0005524">
    <property type="term" value="F:ATP binding"/>
    <property type="evidence" value="ECO:0007669"/>
    <property type="project" value="UniProtKB-KW"/>
</dbReference>
<evidence type="ECO:0000256" key="4">
    <source>
        <dbReference type="ARBA" id="ARBA00022840"/>
    </source>
</evidence>
<keyword evidence="5 9" id="KW-0648">Protein biosynthesis</keyword>
<dbReference type="PRINTS" id="PR01040">
    <property type="entry name" value="TRNASYNTHTYR"/>
</dbReference>
<evidence type="ECO:0000256" key="8">
    <source>
        <dbReference type="NCBIfam" id="TIGR00234"/>
    </source>
</evidence>
<comment type="catalytic activity">
    <reaction evidence="7">
        <text>tRNA(Tyr) + L-tyrosine + ATP = L-tyrosyl-tRNA(Tyr) + AMP + diphosphate + H(+)</text>
        <dbReference type="Rhea" id="RHEA:10220"/>
        <dbReference type="Rhea" id="RHEA-COMP:9706"/>
        <dbReference type="Rhea" id="RHEA-COMP:9707"/>
        <dbReference type="ChEBI" id="CHEBI:15378"/>
        <dbReference type="ChEBI" id="CHEBI:30616"/>
        <dbReference type="ChEBI" id="CHEBI:33019"/>
        <dbReference type="ChEBI" id="CHEBI:58315"/>
        <dbReference type="ChEBI" id="CHEBI:78442"/>
        <dbReference type="ChEBI" id="CHEBI:78536"/>
        <dbReference type="ChEBI" id="CHEBI:456215"/>
        <dbReference type="EC" id="6.1.1.1"/>
    </reaction>
</comment>
<accession>A0A2M8Q7E5</accession>
<protein>
    <recommendedName>
        <fullName evidence="1 8">Tyrosine--tRNA ligase</fullName>
        <ecNumber evidence="1 8">6.1.1.1</ecNumber>
    </recommendedName>
</protein>
<evidence type="ECO:0000256" key="9">
    <source>
        <dbReference type="RuleBase" id="RU363036"/>
    </source>
</evidence>
<gene>
    <name evidence="10" type="primary">tyrS</name>
    <name evidence="10" type="ORF">CUN48_17535</name>
</gene>
<dbReference type="EMBL" id="PGTN01000837">
    <property type="protein sequence ID" value="PJF45705.1"/>
    <property type="molecule type" value="Genomic_DNA"/>
</dbReference>
<dbReference type="Proteomes" id="UP000230790">
    <property type="component" value="Unassembled WGS sequence"/>
</dbReference>
<evidence type="ECO:0000256" key="5">
    <source>
        <dbReference type="ARBA" id="ARBA00022917"/>
    </source>
</evidence>
<comment type="similarity">
    <text evidence="9">Belongs to the class-I aminoacyl-tRNA synthetase family.</text>
</comment>
<dbReference type="InterPro" id="IPR014729">
    <property type="entry name" value="Rossmann-like_a/b/a_fold"/>
</dbReference>
<dbReference type="Gene3D" id="1.10.240.10">
    <property type="entry name" value="Tyrosyl-Transfer RNA Synthetase"/>
    <property type="match status" value="1"/>
</dbReference>
<comment type="caution">
    <text evidence="10">The sequence shown here is derived from an EMBL/GenBank/DDBJ whole genome shotgun (WGS) entry which is preliminary data.</text>
</comment>
<dbReference type="PANTHER" id="PTHR11766:SF1">
    <property type="entry name" value="TYROSINE--TRNA LIGASE"/>
    <property type="match status" value="1"/>
</dbReference>
<sequence>DRSKTRIRYNHEWLSKLTFGDVVNLASNFTVQQFLARENFANRYARGDAIWLHEFFYALMQGYDAVALETDVQIGGTDQLFNLMAGRKLMEAFGMRPQVVLTFPILPGTDGVLRMSKSTGNYIGIDEPPGVIFTKVLNLPDPVIHTYAVL</sequence>
<dbReference type="InterPro" id="IPR002305">
    <property type="entry name" value="aa-tRNA-synth_Ic"/>
</dbReference>
<dbReference type="InterPro" id="IPR024088">
    <property type="entry name" value="Tyr-tRNA-ligase_bac-type"/>
</dbReference>
<organism evidence="10 11">
    <name type="scientific">Candidatus Thermofonsia Clade 3 bacterium</name>
    <dbReference type="NCBI Taxonomy" id="2364212"/>
    <lineage>
        <taxon>Bacteria</taxon>
        <taxon>Bacillati</taxon>
        <taxon>Chloroflexota</taxon>
        <taxon>Candidatus Thermofontia</taxon>
        <taxon>Candidatus Thermofonsia Clade 3</taxon>
    </lineage>
</organism>
<dbReference type="SUPFAM" id="SSF52374">
    <property type="entry name" value="Nucleotidylyl transferase"/>
    <property type="match status" value="1"/>
</dbReference>
<keyword evidence="6 9" id="KW-0030">Aminoacyl-tRNA synthetase</keyword>
<dbReference type="InterPro" id="IPR002307">
    <property type="entry name" value="Tyr-tRNA-ligase"/>
</dbReference>
<evidence type="ECO:0000256" key="7">
    <source>
        <dbReference type="ARBA" id="ARBA00048248"/>
    </source>
</evidence>